<dbReference type="Pfam" id="PF00226">
    <property type="entry name" value="DnaJ"/>
    <property type="match status" value="1"/>
</dbReference>
<dbReference type="PANTHER" id="PTHR43096">
    <property type="entry name" value="DNAJ HOMOLOG 1, MITOCHONDRIAL-RELATED"/>
    <property type="match status" value="1"/>
</dbReference>
<dbReference type="SMART" id="SM00271">
    <property type="entry name" value="DnaJ"/>
    <property type="match status" value="1"/>
</dbReference>
<name>A0AAF0F900_9BASI</name>
<dbReference type="GeneID" id="85227144"/>
<dbReference type="GO" id="GO:0005737">
    <property type="term" value="C:cytoplasm"/>
    <property type="evidence" value="ECO:0007669"/>
    <property type="project" value="TreeGrafter"/>
</dbReference>
<dbReference type="Gene3D" id="1.10.287.110">
    <property type="entry name" value="DnaJ domain"/>
    <property type="match status" value="1"/>
</dbReference>
<keyword evidence="7" id="KW-1185">Reference proteome</keyword>
<dbReference type="SUPFAM" id="SSF46565">
    <property type="entry name" value="Chaperone J-domain"/>
    <property type="match status" value="1"/>
</dbReference>
<evidence type="ECO:0000259" key="5">
    <source>
        <dbReference type="PROSITE" id="PS50076"/>
    </source>
</evidence>
<keyword evidence="4" id="KW-1133">Transmembrane helix</keyword>
<sequence>MSTANVEQSAMELRLPDLPPKPEPPALDATLLSRDQVQEIIDAYERREQALEMHIAALSFEPHRCLALADAAASGGPENGDAPHASQEPRDPVLGVRLLQRMDVLQKENDDLTARMQELIQSTSFVQLQKQEEEIYAYSGDDDPEPGVAEQEAQDPPIYYPDFSAYLYAGDGCVPEPSVSEDVEGADEASDVWHLSSVMGDPVAVDAARLPKNDALLDTLAQSVHLLNGDTEEAVYRASGGYEQDASVSKSASASDIKSQYYDLVKTLHPDRAASKPLDKKEYERRLEKFRSVVKAYDLLKDPKKRAMYDKFGMGWEFDVSSVMAQAERQRYTWAARGQFRPRTQAEWDHWHMWSEVLRRTHTRGHGHAWQKAAQGRYSADGFYGFPEMSREEAERRAKEAMPLNQRVYMAVFVVAWILAIFQIQRVNYIGMQEVEASARRSQEVAKNLEMARENARSTEGQVRQRALMERVRQQKMAREPSTVLALPPIDTQKA</sequence>
<dbReference type="PRINTS" id="PR00625">
    <property type="entry name" value="JDOMAIN"/>
</dbReference>
<dbReference type="CDD" id="cd06257">
    <property type="entry name" value="DnaJ"/>
    <property type="match status" value="1"/>
</dbReference>
<protein>
    <recommendedName>
        <fullName evidence="5">J domain-containing protein</fullName>
    </recommendedName>
</protein>
<organism evidence="6 7">
    <name type="scientific">Malassezia japonica</name>
    <dbReference type="NCBI Taxonomy" id="223818"/>
    <lineage>
        <taxon>Eukaryota</taxon>
        <taxon>Fungi</taxon>
        <taxon>Dikarya</taxon>
        <taxon>Basidiomycota</taxon>
        <taxon>Ustilaginomycotina</taxon>
        <taxon>Malasseziomycetes</taxon>
        <taxon>Malasseziales</taxon>
        <taxon>Malasseziaceae</taxon>
        <taxon>Malassezia</taxon>
    </lineage>
</organism>
<dbReference type="InterPro" id="IPR018253">
    <property type="entry name" value="DnaJ_domain_CS"/>
</dbReference>
<evidence type="ECO:0000256" key="3">
    <source>
        <dbReference type="SAM" id="MobiDB-lite"/>
    </source>
</evidence>
<evidence type="ECO:0000256" key="1">
    <source>
        <dbReference type="ARBA" id="ARBA00023186"/>
    </source>
</evidence>
<keyword evidence="4" id="KW-0812">Transmembrane</keyword>
<dbReference type="PANTHER" id="PTHR43096:SF52">
    <property type="entry name" value="DNAJ HOMOLOG 1, MITOCHONDRIAL-RELATED"/>
    <property type="match status" value="1"/>
</dbReference>
<feature type="transmembrane region" description="Helical" evidence="4">
    <location>
        <begin position="408"/>
        <end position="424"/>
    </location>
</feature>
<dbReference type="EMBL" id="CP119963">
    <property type="protein sequence ID" value="WFD40507.1"/>
    <property type="molecule type" value="Genomic_DNA"/>
</dbReference>
<evidence type="ECO:0000313" key="7">
    <source>
        <dbReference type="Proteomes" id="UP001217754"/>
    </source>
</evidence>
<feature type="domain" description="J" evidence="5">
    <location>
        <begin position="241"/>
        <end position="313"/>
    </location>
</feature>
<evidence type="ECO:0000313" key="6">
    <source>
        <dbReference type="EMBL" id="WFD40507.1"/>
    </source>
</evidence>
<dbReference type="InterPro" id="IPR036869">
    <property type="entry name" value="J_dom_sf"/>
</dbReference>
<proteinExistence type="predicted"/>
<dbReference type="AlphaFoldDB" id="A0AAF0F900"/>
<dbReference type="RefSeq" id="XP_060123404.1">
    <property type="nucleotide sequence ID" value="XM_060267421.1"/>
</dbReference>
<keyword evidence="1" id="KW-0143">Chaperone</keyword>
<reference evidence="6" key="1">
    <citation type="submission" date="2023-03" db="EMBL/GenBank/DDBJ databases">
        <title>Mating type loci evolution in Malassezia.</title>
        <authorList>
            <person name="Coelho M.A."/>
        </authorList>
    </citation>
    <scope>NUCLEOTIDE SEQUENCE</scope>
    <source>
        <strain evidence="6">CBS 9431</strain>
    </source>
</reference>
<feature type="region of interest" description="Disordered" evidence="3">
    <location>
        <begin position="472"/>
        <end position="495"/>
    </location>
</feature>
<dbReference type="PROSITE" id="PS00636">
    <property type="entry name" value="DNAJ_1"/>
    <property type="match status" value="1"/>
</dbReference>
<accession>A0AAF0F900</accession>
<evidence type="ECO:0000256" key="4">
    <source>
        <dbReference type="SAM" id="Phobius"/>
    </source>
</evidence>
<feature type="coiled-coil region" evidence="2">
    <location>
        <begin position="432"/>
        <end position="459"/>
    </location>
</feature>
<dbReference type="GO" id="GO:0042026">
    <property type="term" value="P:protein refolding"/>
    <property type="evidence" value="ECO:0007669"/>
    <property type="project" value="TreeGrafter"/>
</dbReference>
<dbReference type="InterPro" id="IPR001623">
    <property type="entry name" value="DnaJ_domain"/>
</dbReference>
<dbReference type="PROSITE" id="PS50076">
    <property type="entry name" value="DNAJ_2"/>
    <property type="match status" value="1"/>
</dbReference>
<gene>
    <name evidence="6" type="ORF">MJAP1_003493</name>
</gene>
<dbReference type="Proteomes" id="UP001217754">
    <property type="component" value="Chromosome 6"/>
</dbReference>
<feature type="region of interest" description="Disordered" evidence="3">
    <location>
        <begin position="1"/>
        <end position="25"/>
    </location>
</feature>
<evidence type="ECO:0000256" key="2">
    <source>
        <dbReference type="SAM" id="Coils"/>
    </source>
</evidence>
<dbReference type="GO" id="GO:0051082">
    <property type="term" value="F:unfolded protein binding"/>
    <property type="evidence" value="ECO:0007669"/>
    <property type="project" value="TreeGrafter"/>
</dbReference>
<keyword evidence="4" id="KW-0472">Membrane</keyword>
<keyword evidence="2" id="KW-0175">Coiled coil</keyword>